<dbReference type="InterPro" id="IPR036188">
    <property type="entry name" value="FAD/NAD-bd_sf"/>
</dbReference>
<keyword evidence="1" id="KW-0560">Oxidoreductase</keyword>
<keyword evidence="5" id="KW-1185">Reference proteome</keyword>
<evidence type="ECO:0000313" key="5">
    <source>
        <dbReference type="Proteomes" id="UP000604046"/>
    </source>
</evidence>
<evidence type="ECO:0000256" key="2">
    <source>
        <dbReference type="ARBA" id="ARBA00023033"/>
    </source>
</evidence>
<dbReference type="OrthoDB" id="438420at2759"/>
<dbReference type="EMBL" id="CAJNDS010002169">
    <property type="protein sequence ID" value="CAE7358782.1"/>
    <property type="molecule type" value="Genomic_DNA"/>
</dbReference>
<gene>
    <name evidence="4" type="primary">nicC</name>
    <name evidence="4" type="ORF">SNAT2548_LOCUS19197</name>
</gene>
<dbReference type="InterPro" id="IPR002938">
    <property type="entry name" value="FAD-bd"/>
</dbReference>
<dbReference type="InterPro" id="IPR050493">
    <property type="entry name" value="FAD-dep_Monooxygenase_BioMet"/>
</dbReference>
<dbReference type="PANTHER" id="PTHR13789">
    <property type="entry name" value="MONOOXYGENASE"/>
    <property type="match status" value="1"/>
</dbReference>
<dbReference type="Proteomes" id="UP000604046">
    <property type="component" value="Unassembled WGS sequence"/>
</dbReference>
<proteinExistence type="predicted"/>
<organism evidence="4 5">
    <name type="scientific">Symbiodinium natans</name>
    <dbReference type="NCBI Taxonomy" id="878477"/>
    <lineage>
        <taxon>Eukaryota</taxon>
        <taxon>Sar</taxon>
        <taxon>Alveolata</taxon>
        <taxon>Dinophyceae</taxon>
        <taxon>Suessiales</taxon>
        <taxon>Symbiodiniaceae</taxon>
        <taxon>Symbiodinium</taxon>
    </lineage>
</organism>
<dbReference type="AlphaFoldDB" id="A0A812PMV1"/>
<sequence>MASKTRVAIVGSGIGGLVLAKTLTQYGEGKVEVKLYEAWEEWKTRGGSLGIQQSIEILEKLGLKETFDALANHPSTSKFWSDGQEVTHLDLGGAGPGAHIIMRRDLQKMMVDSLPPEVICMGHKLESITEDDKEVTLTFANGKVEKADVVVGADGIHSTVKKQLFDAGEPVHAGFRLIYSCSSVPVRKNPDEVHTTWNTADGAGYHVMDWTAGAGDKRHDVCLLMMRSDELISDKWDSTIVKEKLKELAAKVAPDHEVLHGAIDNAEMCFDWGVYIQPVLATWISPKQKVTLIGDAAHATSPFMGQGANMAIMDAWRLGRCLAAQDPDALKNYEAERKSAAEQVVKMSSFMGSMYTTTGWKASIRNFVLPYALPYALSKTLVSPLKEGD</sequence>
<dbReference type="Gene3D" id="3.50.50.60">
    <property type="entry name" value="FAD/NAD(P)-binding domain"/>
    <property type="match status" value="1"/>
</dbReference>
<dbReference type="PANTHER" id="PTHR13789:SF309">
    <property type="entry name" value="PUTATIVE (AFU_ORTHOLOGUE AFUA_6G14510)-RELATED"/>
    <property type="match status" value="1"/>
</dbReference>
<feature type="domain" description="FAD-binding" evidence="3">
    <location>
        <begin position="4"/>
        <end position="347"/>
    </location>
</feature>
<accession>A0A812PMV1</accession>
<evidence type="ECO:0000313" key="4">
    <source>
        <dbReference type="EMBL" id="CAE7358782.1"/>
    </source>
</evidence>
<dbReference type="GO" id="GO:0071949">
    <property type="term" value="F:FAD binding"/>
    <property type="evidence" value="ECO:0007669"/>
    <property type="project" value="InterPro"/>
</dbReference>
<reference evidence="4" key="1">
    <citation type="submission" date="2021-02" db="EMBL/GenBank/DDBJ databases">
        <authorList>
            <person name="Dougan E. K."/>
            <person name="Rhodes N."/>
            <person name="Thang M."/>
            <person name="Chan C."/>
        </authorList>
    </citation>
    <scope>NUCLEOTIDE SEQUENCE</scope>
</reference>
<dbReference type="GO" id="GO:0004497">
    <property type="term" value="F:monooxygenase activity"/>
    <property type="evidence" value="ECO:0007669"/>
    <property type="project" value="UniProtKB-KW"/>
</dbReference>
<evidence type="ECO:0000259" key="3">
    <source>
        <dbReference type="Pfam" id="PF01494"/>
    </source>
</evidence>
<protein>
    <submittedName>
        <fullName evidence="4">NicC protein</fullName>
    </submittedName>
</protein>
<comment type="caution">
    <text evidence="4">The sequence shown here is derived from an EMBL/GenBank/DDBJ whole genome shotgun (WGS) entry which is preliminary data.</text>
</comment>
<evidence type="ECO:0000256" key="1">
    <source>
        <dbReference type="ARBA" id="ARBA00023002"/>
    </source>
</evidence>
<name>A0A812PMV1_9DINO</name>
<dbReference type="SUPFAM" id="SSF51905">
    <property type="entry name" value="FAD/NAD(P)-binding domain"/>
    <property type="match status" value="1"/>
</dbReference>
<dbReference type="Pfam" id="PF01494">
    <property type="entry name" value="FAD_binding_3"/>
    <property type="match status" value="1"/>
</dbReference>
<dbReference type="PRINTS" id="PR00420">
    <property type="entry name" value="RNGMNOXGNASE"/>
</dbReference>
<keyword evidence="2" id="KW-0503">Monooxygenase</keyword>